<name>B4H9B9_DROPE</name>
<dbReference type="EMBL" id="CH479227">
    <property type="protein sequence ID" value="EDW35343.1"/>
    <property type="molecule type" value="Genomic_DNA"/>
</dbReference>
<evidence type="ECO:0000256" key="1">
    <source>
        <dbReference type="SAM" id="Phobius"/>
    </source>
</evidence>
<evidence type="ECO:0000313" key="3">
    <source>
        <dbReference type="Proteomes" id="UP000008744"/>
    </source>
</evidence>
<dbReference type="HOGENOM" id="CLU_2640736_0_0_1"/>
<keyword evidence="1" id="KW-0472">Membrane</keyword>
<evidence type="ECO:0000313" key="2">
    <source>
        <dbReference type="EMBL" id="EDW35343.1"/>
    </source>
</evidence>
<protein>
    <submittedName>
        <fullName evidence="2">GL20874</fullName>
    </submittedName>
</protein>
<dbReference type="AlphaFoldDB" id="B4H9B9"/>
<proteinExistence type="predicted"/>
<gene>
    <name evidence="2" type="primary">Dper\GL20874</name>
    <name evidence="2" type="ORF">Dper_GL20874</name>
</gene>
<reference evidence="2 3" key="1">
    <citation type="journal article" date="2007" name="Nature">
        <title>Evolution of genes and genomes on the Drosophila phylogeny.</title>
        <authorList>
            <consortium name="Drosophila 12 Genomes Consortium"/>
            <person name="Clark A.G."/>
            <person name="Eisen M.B."/>
            <person name="Smith D.R."/>
            <person name="Bergman C.M."/>
            <person name="Oliver B."/>
            <person name="Markow T.A."/>
            <person name="Kaufman T.C."/>
            <person name="Kellis M."/>
            <person name="Gelbart W."/>
            <person name="Iyer V.N."/>
            <person name="Pollard D.A."/>
            <person name="Sackton T.B."/>
            <person name="Larracuente A.M."/>
            <person name="Singh N.D."/>
            <person name="Abad J.P."/>
            <person name="Abt D.N."/>
            <person name="Adryan B."/>
            <person name="Aguade M."/>
            <person name="Akashi H."/>
            <person name="Anderson W.W."/>
            <person name="Aquadro C.F."/>
            <person name="Ardell D.H."/>
            <person name="Arguello R."/>
            <person name="Artieri C.G."/>
            <person name="Barbash D.A."/>
            <person name="Barker D."/>
            <person name="Barsanti P."/>
            <person name="Batterham P."/>
            <person name="Batzoglou S."/>
            <person name="Begun D."/>
            <person name="Bhutkar A."/>
            <person name="Blanco E."/>
            <person name="Bosak S.A."/>
            <person name="Bradley R.K."/>
            <person name="Brand A.D."/>
            <person name="Brent M.R."/>
            <person name="Brooks A.N."/>
            <person name="Brown R.H."/>
            <person name="Butlin R.K."/>
            <person name="Caggese C."/>
            <person name="Calvi B.R."/>
            <person name="Bernardo de Carvalho A."/>
            <person name="Caspi A."/>
            <person name="Castrezana S."/>
            <person name="Celniker S.E."/>
            <person name="Chang J.L."/>
            <person name="Chapple C."/>
            <person name="Chatterji S."/>
            <person name="Chinwalla A."/>
            <person name="Civetta A."/>
            <person name="Clifton S.W."/>
            <person name="Comeron J.M."/>
            <person name="Costello J.C."/>
            <person name="Coyne J.A."/>
            <person name="Daub J."/>
            <person name="David R.G."/>
            <person name="Delcher A.L."/>
            <person name="Delehaunty K."/>
            <person name="Do C.B."/>
            <person name="Ebling H."/>
            <person name="Edwards K."/>
            <person name="Eickbush T."/>
            <person name="Evans J.D."/>
            <person name="Filipski A."/>
            <person name="Findeiss S."/>
            <person name="Freyhult E."/>
            <person name="Fulton L."/>
            <person name="Fulton R."/>
            <person name="Garcia A.C."/>
            <person name="Gardiner A."/>
            <person name="Garfield D.A."/>
            <person name="Garvin B.E."/>
            <person name="Gibson G."/>
            <person name="Gilbert D."/>
            <person name="Gnerre S."/>
            <person name="Godfrey J."/>
            <person name="Good R."/>
            <person name="Gotea V."/>
            <person name="Gravely B."/>
            <person name="Greenberg A.J."/>
            <person name="Griffiths-Jones S."/>
            <person name="Gross S."/>
            <person name="Guigo R."/>
            <person name="Gustafson E.A."/>
            <person name="Haerty W."/>
            <person name="Hahn M.W."/>
            <person name="Halligan D.L."/>
            <person name="Halpern A.L."/>
            <person name="Halter G.M."/>
            <person name="Han M.V."/>
            <person name="Heger A."/>
            <person name="Hillier L."/>
            <person name="Hinrichs A.S."/>
            <person name="Holmes I."/>
            <person name="Hoskins R.A."/>
            <person name="Hubisz M.J."/>
            <person name="Hultmark D."/>
            <person name="Huntley M.A."/>
            <person name="Jaffe D.B."/>
            <person name="Jagadeeshan S."/>
            <person name="Jeck W.R."/>
            <person name="Johnson J."/>
            <person name="Jones C.D."/>
            <person name="Jordan W.C."/>
            <person name="Karpen G.H."/>
            <person name="Kataoka E."/>
            <person name="Keightley P.D."/>
            <person name="Kheradpour P."/>
            <person name="Kirkness E.F."/>
            <person name="Koerich L.B."/>
            <person name="Kristiansen K."/>
            <person name="Kudrna D."/>
            <person name="Kulathinal R.J."/>
            <person name="Kumar S."/>
            <person name="Kwok R."/>
            <person name="Lander E."/>
            <person name="Langley C.H."/>
            <person name="Lapoint R."/>
            <person name="Lazzaro B.P."/>
            <person name="Lee S.J."/>
            <person name="Levesque L."/>
            <person name="Li R."/>
            <person name="Lin C.F."/>
            <person name="Lin M.F."/>
            <person name="Lindblad-Toh K."/>
            <person name="Llopart A."/>
            <person name="Long M."/>
            <person name="Low L."/>
            <person name="Lozovsky E."/>
            <person name="Lu J."/>
            <person name="Luo M."/>
            <person name="Machado C.A."/>
            <person name="Makalowski W."/>
            <person name="Marzo M."/>
            <person name="Matsuda M."/>
            <person name="Matzkin L."/>
            <person name="McAllister B."/>
            <person name="McBride C.S."/>
            <person name="McKernan B."/>
            <person name="McKernan K."/>
            <person name="Mendez-Lago M."/>
            <person name="Minx P."/>
            <person name="Mollenhauer M.U."/>
            <person name="Montooth K."/>
            <person name="Mount S.M."/>
            <person name="Mu X."/>
            <person name="Myers E."/>
            <person name="Negre B."/>
            <person name="Newfeld S."/>
            <person name="Nielsen R."/>
            <person name="Noor M.A."/>
            <person name="O'Grady P."/>
            <person name="Pachter L."/>
            <person name="Papaceit M."/>
            <person name="Parisi M.J."/>
            <person name="Parisi M."/>
            <person name="Parts L."/>
            <person name="Pedersen J.S."/>
            <person name="Pesole G."/>
            <person name="Phillippy A.M."/>
            <person name="Ponting C.P."/>
            <person name="Pop M."/>
            <person name="Porcelli D."/>
            <person name="Powell J.R."/>
            <person name="Prohaska S."/>
            <person name="Pruitt K."/>
            <person name="Puig M."/>
            <person name="Quesneville H."/>
            <person name="Ram K.R."/>
            <person name="Rand D."/>
            <person name="Rasmussen M.D."/>
            <person name="Reed L.K."/>
            <person name="Reenan R."/>
            <person name="Reily A."/>
            <person name="Remington K.A."/>
            <person name="Rieger T.T."/>
            <person name="Ritchie M.G."/>
            <person name="Robin C."/>
            <person name="Rogers Y.H."/>
            <person name="Rohde C."/>
            <person name="Rozas J."/>
            <person name="Rubenfield M.J."/>
            <person name="Ruiz A."/>
            <person name="Russo S."/>
            <person name="Salzberg S.L."/>
            <person name="Sanchez-Gracia A."/>
            <person name="Saranga D.J."/>
            <person name="Sato H."/>
            <person name="Schaeffer S.W."/>
            <person name="Schatz M.C."/>
            <person name="Schlenke T."/>
            <person name="Schwartz R."/>
            <person name="Segarra C."/>
            <person name="Singh R.S."/>
            <person name="Sirot L."/>
            <person name="Sirota M."/>
            <person name="Sisneros N.B."/>
            <person name="Smith C.D."/>
            <person name="Smith T.F."/>
            <person name="Spieth J."/>
            <person name="Stage D.E."/>
            <person name="Stark A."/>
            <person name="Stephan W."/>
            <person name="Strausberg R.L."/>
            <person name="Strempel S."/>
            <person name="Sturgill D."/>
            <person name="Sutton G."/>
            <person name="Sutton G.G."/>
            <person name="Tao W."/>
            <person name="Teichmann S."/>
            <person name="Tobari Y.N."/>
            <person name="Tomimura Y."/>
            <person name="Tsolas J.M."/>
            <person name="Valente V.L."/>
            <person name="Venter E."/>
            <person name="Venter J.C."/>
            <person name="Vicario S."/>
            <person name="Vieira F.G."/>
            <person name="Vilella A.J."/>
            <person name="Villasante A."/>
            <person name="Walenz B."/>
            <person name="Wang J."/>
            <person name="Wasserman M."/>
            <person name="Watts T."/>
            <person name="Wilson D."/>
            <person name="Wilson R.K."/>
            <person name="Wing R.A."/>
            <person name="Wolfner M.F."/>
            <person name="Wong A."/>
            <person name="Wong G.K."/>
            <person name="Wu C.I."/>
            <person name="Wu G."/>
            <person name="Yamamoto D."/>
            <person name="Yang H.P."/>
            <person name="Yang S.P."/>
            <person name="Yorke J.A."/>
            <person name="Yoshida K."/>
            <person name="Zdobnov E."/>
            <person name="Zhang P."/>
            <person name="Zhang Y."/>
            <person name="Zimin A.V."/>
            <person name="Baldwin J."/>
            <person name="Abdouelleil A."/>
            <person name="Abdulkadir J."/>
            <person name="Abebe A."/>
            <person name="Abera B."/>
            <person name="Abreu J."/>
            <person name="Acer S.C."/>
            <person name="Aftuck L."/>
            <person name="Alexander A."/>
            <person name="An P."/>
            <person name="Anderson E."/>
            <person name="Anderson S."/>
            <person name="Arachi H."/>
            <person name="Azer M."/>
            <person name="Bachantsang P."/>
            <person name="Barry A."/>
            <person name="Bayul T."/>
            <person name="Berlin A."/>
            <person name="Bessette D."/>
            <person name="Bloom T."/>
            <person name="Blye J."/>
            <person name="Boguslavskiy L."/>
            <person name="Bonnet C."/>
            <person name="Boukhgalter B."/>
            <person name="Bourzgui I."/>
            <person name="Brown A."/>
            <person name="Cahill P."/>
            <person name="Channer S."/>
            <person name="Cheshatsang Y."/>
            <person name="Chuda L."/>
            <person name="Citroen M."/>
            <person name="Collymore A."/>
            <person name="Cooke P."/>
            <person name="Costello M."/>
            <person name="D'Aco K."/>
            <person name="Daza R."/>
            <person name="De Haan G."/>
            <person name="DeGray S."/>
            <person name="DeMaso C."/>
            <person name="Dhargay N."/>
            <person name="Dooley K."/>
            <person name="Dooley E."/>
            <person name="Doricent M."/>
            <person name="Dorje P."/>
            <person name="Dorjee K."/>
            <person name="Dupes A."/>
            <person name="Elong R."/>
            <person name="Falk J."/>
            <person name="Farina A."/>
            <person name="Faro S."/>
            <person name="Ferguson D."/>
            <person name="Fisher S."/>
            <person name="Foley C.D."/>
            <person name="Franke A."/>
            <person name="Friedrich D."/>
            <person name="Gadbois L."/>
            <person name="Gearin G."/>
            <person name="Gearin C.R."/>
            <person name="Giannoukos G."/>
            <person name="Goode T."/>
            <person name="Graham J."/>
            <person name="Grandbois E."/>
            <person name="Grewal S."/>
            <person name="Gyaltsen K."/>
            <person name="Hafez N."/>
            <person name="Hagos B."/>
            <person name="Hall J."/>
            <person name="Henson C."/>
            <person name="Hollinger A."/>
            <person name="Honan T."/>
            <person name="Huard M.D."/>
            <person name="Hughes L."/>
            <person name="Hurhula B."/>
            <person name="Husby M.E."/>
            <person name="Kamat A."/>
            <person name="Kanga B."/>
            <person name="Kashin S."/>
            <person name="Khazanovich D."/>
            <person name="Kisner P."/>
            <person name="Lance K."/>
            <person name="Lara M."/>
            <person name="Lee W."/>
            <person name="Lennon N."/>
            <person name="Letendre F."/>
            <person name="LeVine R."/>
            <person name="Lipovsky A."/>
            <person name="Liu X."/>
            <person name="Liu J."/>
            <person name="Liu S."/>
            <person name="Lokyitsang T."/>
            <person name="Lokyitsang Y."/>
            <person name="Lubonja R."/>
            <person name="Lui A."/>
            <person name="MacDonald P."/>
            <person name="Magnisalis V."/>
            <person name="Maru K."/>
            <person name="Matthews C."/>
            <person name="McCusker W."/>
            <person name="McDonough S."/>
            <person name="Mehta T."/>
            <person name="Meldrim J."/>
            <person name="Meneus L."/>
            <person name="Mihai O."/>
            <person name="Mihalev A."/>
            <person name="Mihova T."/>
            <person name="Mittelman R."/>
            <person name="Mlenga V."/>
            <person name="Montmayeur A."/>
            <person name="Mulrain L."/>
            <person name="Navidi A."/>
            <person name="Naylor J."/>
            <person name="Negash T."/>
            <person name="Nguyen T."/>
            <person name="Nguyen N."/>
            <person name="Nicol R."/>
            <person name="Norbu C."/>
            <person name="Norbu N."/>
            <person name="Novod N."/>
            <person name="O'Neill B."/>
            <person name="Osman S."/>
            <person name="Markiewicz E."/>
            <person name="Oyono O.L."/>
            <person name="Patti C."/>
            <person name="Phunkhang P."/>
            <person name="Pierre F."/>
            <person name="Priest M."/>
            <person name="Raghuraman S."/>
            <person name="Rege F."/>
            <person name="Reyes R."/>
            <person name="Rise C."/>
            <person name="Rogov P."/>
            <person name="Ross K."/>
            <person name="Ryan E."/>
            <person name="Settipalli S."/>
            <person name="Shea T."/>
            <person name="Sherpa N."/>
            <person name="Shi L."/>
            <person name="Shih D."/>
            <person name="Sparrow T."/>
            <person name="Spaulding J."/>
            <person name="Stalker J."/>
            <person name="Stange-Thomann N."/>
            <person name="Stavropoulos S."/>
            <person name="Stone C."/>
            <person name="Strader C."/>
            <person name="Tesfaye S."/>
            <person name="Thomson T."/>
            <person name="Thoulutsang Y."/>
            <person name="Thoulutsang D."/>
            <person name="Topham K."/>
            <person name="Topping I."/>
            <person name="Tsamla T."/>
            <person name="Vassiliev H."/>
            <person name="Vo A."/>
            <person name="Wangchuk T."/>
            <person name="Wangdi T."/>
            <person name="Weiand M."/>
            <person name="Wilkinson J."/>
            <person name="Wilson A."/>
            <person name="Yadav S."/>
            <person name="Young G."/>
            <person name="Yu Q."/>
            <person name="Zembek L."/>
            <person name="Zhong D."/>
            <person name="Zimmer A."/>
            <person name="Zwirko Z."/>
            <person name="Jaffe D.B."/>
            <person name="Alvarez P."/>
            <person name="Brockman W."/>
            <person name="Butler J."/>
            <person name="Chin C."/>
            <person name="Gnerre S."/>
            <person name="Grabherr M."/>
            <person name="Kleber M."/>
            <person name="Mauceli E."/>
            <person name="MacCallum I."/>
        </authorList>
    </citation>
    <scope>NUCLEOTIDE SEQUENCE [LARGE SCALE GENOMIC DNA]</scope>
    <source>
        <strain evidence="3">MSH-3 / Tucson 14011-0111.49</strain>
    </source>
</reference>
<keyword evidence="1" id="KW-1133">Transmembrane helix</keyword>
<organism evidence="3">
    <name type="scientific">Drosophila persimilis</name>
    <name type="common">Fruit fly</name>
    <dbReference type="NCBI Taxonomy" id="7234"/>
    <lineage>
        <taxon>Eukaryota</taxon>
        <taxon>Metazoa</taxon>
        <taxon>Ecdysozoa</taxon>
        <taxon>Arthropoda</taxon>
        <taxon>Hexapoda</taxon>
        <taxon>Insecta</taxon>
        <taxon>Pterygota</taxon>
        <taxon>Neoptera</taxon>
        <taxon>Endopterygota</taxon>
        <taxon>Diptera</taxon>
        <taxon>Brachycera</taxon>
        <taxon>Muscomorpha</taxon>
        <taxon>Ephydroidea</taxon>
        <taxon>Drosophilidae</taxon>
        <taxon>Drosophila</taxon>
        <taxon>Sophophora</taxon>
    </lineage>
</organism>
<accession>B4H9B9</accession>
<keyword evidence="1" id="KW-0812">Transmembrane</keyword>
<sequence length="77" mass="8201">MKKSTANPEMQYKSCTWAVAGQSPDRQSAVAQSPSRQLAVTSRQSKEDFSYLCLGASTFYVLGLGLGPGLGVRGSRS</sequence>
<keyword evidence="3" id="KW-1185">Reference proteome</keyword>
<feature type="transmembrane region" description="Helical" evidence="1">
    <location>
        <begin position="49"/>
        <end position="72"/>
    </location>
</feature>
<dbReference type="Proteomes" id="UP000008744">
    <property type="component" value="Unassembled WGS sequence"/>
</dbReference>